<protein>
    <submittedName>
        <fullName evidence="1">Uncharacterized protein</fullName>
    </submittedName>
</protein>
<evidence type="ECO:0000313" key="1">
    <source>
        <dbReference type="EMBL" id="CAI9296197.1"/>
    </source>
</evidence>
<keyword evidence="2" id="KW-1185">Reference proteome</keyword>
<dbReference type="AlphaFoldDB" id="A0AA35ZR42"/>
<evidence type="ECO:0000313" key="2">
    <source>
        <dbReference type="Proteomes" id="UP001177003"/>
    </source>
</evidence>
<organism evidence="1 2">
    <name type="scientific">Lactuca saligna</name>
    <name type="common">Willowleaf lettuce</name>
    <dbReference type="NCBI Taxonomy" id="75948"/>
    <lineage>
        <taxon>Eukaryota</taxon>
        <taxon>Viridiplantae</taxon>
        <taxon>Streptophyta</taxon>
        <taxon>Embryophyta</taxon>
        <taxon>Tracheophyta</taxon>
        <taxon>Spermatophyta</taxon>
        <taxon>Magnoliopsida</taxon>
        <taxon>eudicotyledons</taxon>
        <taxon>Gunneridae</taxon>
        <taxon>Pentapetalae</taxon>
        <taxon>asterids</taxon>
        <taxon>campanulids</taxon>
        <taxon>Asterales</taxon>
        <taxon>Asteraceae</taxon>
        <taxon>Cichorioideae</taxon>
        <taxon>Cichorieae</taxon>
        <taxon>Lactucinae</taxon>
        <taxon>Lactuca</taxon>
    </lineage>
</organism>
<dbReference type="Proteomes" id="UP001177003">
    <property type="component" value="Chromosome 8"/>
</dbReference>
<accession>A0AA35ZR42</accession>
<dbReference type="EMBL" id="OX465084">
    <property type="protein sequence ID" value="CAI9296197.1"/>
    <property type="molecule type" value="Genomic_DNA"/>
</dbReference>
<proteinExistence type="predicted"/>
<gene>
    <name evidence="1" type="ORF">LSALG_LOCUS35085</name>
</gene>
<sequence>MAEGARKLFPVKQLTDAVGVVDVTTPAELTNNVIEMVIDRAYEAHLFHGSLSSVQQLFEPDNRKIDESWVWNGGQGVGFIRKCGSAGTVPVPAYPAASFRVRRSILPGVRRWCSVVGGHETVVGIMADYGGALSSDDVGQFSSCKLA</sequence>
<reference evidence="1" key="1">
    <citation type="submission" date="2023-04" db="EMBL/GenBank/DDBJ databases">
        <authorList>
            <person name="Vijverberg K."/>
            <person name="Xiong W."/>
            <person name="Schranz E."/>
        </authorList>
    </citation>
    <scope>NUCLEOTIDE SEQUENCE</scope>
</reference>
<name>A0AA35ZR42_LACSI</name>